<feature type="transmembrane region" description="Helical" evidence="5">
    <location>
        <begin position="185"/>
        <end position="204"/>
    </location>
</feature>
<dbReference type="InterPro" id="IPR059112">
    <property type="entry name" value="CysZ/EI24"/>
</dbReference>
<organism evidence="6 7">
    <name type="scientific">Heracleum sosnowskyi</name>
    <dbReference type="NCBI Taxonomy" id="360622"/>
    <lineage>
        <taxon>Eukaryota</taxon>
        <taxon>Viridiplantae</taxon>
        <taxon>Streptophyta</taxon>
        <taxon>Embryophyta</taxon>
        <taxon>Tracheophyta</taxon>
        <taxon>Spermatophyta</taxon>
        <taxon>Magnoliopsida</taxon>
        <taxon>eudicotyledons</taxon>
        <taxon>Gunneridae</taxon>
        <taxon>Pentapetalae</taxon>
        <taxon>asterids</taxon>
        <taxon>campanulids</taxon>
        <taxon>Apiales</taxon>
        <taxon>Apiaceae</taxon>
        <taxon>Apioideae</taxon>
        <taxon>apioid superclade</taxon>
        <taxon>Tordylieae</taxon>
        <taxon>Tordyliinae</taxon>
        <taxon>Heracleum</taxon>
    </lineage>
</organism>
<proteinExistence type="predicted"/>
<evidence type="ECO:0000256" key="5">
    <source>
        <dbReference type="SAM" id="Phobius"/>
    </source>
</evidence>
<gene>
    <name evidence="6" type="ORF">POM88_001746</name>
</gene>
<keyword evidence="4 5" id="KW-0472">Membrane</keyword>
<dbReference type="GO" id="GO:0016236">
    <property type="term" value="P:macroautophagy"/>
    <property type="evidence" value="ECO:0007669"/>
    <property type="project" value="TreeGrafter"/>
</dbReference>
<keyword evidence="2 5" id="KW-0812">Transmembrane</keyword>
<dbReference type="AlphaFoldDB" id="A0AAD8JEA0"/>
<dbReference type="EMBL" id="JAUIZM010000001">
    <property type="protein sequence ID" value="KAK1402141.1"/>
    <property type="molecule type" value="Genomic_DNA"/>
</dbReference>
<evidence type="ECO:0000256" key="4">
    <source>
        <dbReference type="ARBA" id="ARBA00023136"/>
    </source>
</evidence>
<evidence type="ECO:0000256" key="2">
    <source>
        <dbReference type="ARBA" id="ARBA00022692"/>
    </source>
</evidence>
<comment type="subcellular location">
    <subcellularLocation>
        <location evidence="1">Membrane</location>
        <topology evidence="1">Multi-pass membrane protein</topology>
    </subcellularLocation>
</comment>
<evidence type="ECO:0000313" key="7">
    <source>
        <dbReference type="Proteomes" id="UP001237642"/>
    </source>
</evidence>
<evidence type="ECO:0000256" key="3">
    <source>
        <dbReference type="ARBA" id="ARBA00022989"/>
    </source>
</evidence>
<reference evidence="6" key="1">
    <citation type="submission" date="2023-02" db="EMBL/GenBank/DDBJ databases">
        <title>Genome of toxic invasive species Heracleum sosnowskyi carries increased number of genes despite the absence of recent whole-genome duplications.</title>
        <authorList>
            <person name="Schelkunov M."/>
            <person name="Shtratnikova V."/>
            <person name="Makarenko M."/>
            <person name="Klepikova A."/>
            <person name="Omelchenko D."/>
            <person name="Novikova G."/>
            <person name="Obukhova E."/>
            <person name="Bogdanov V."/>
            <person name="Penin A."/>
            <person name="Logacheva M."/>
        </authorList>
    </citation>
    <scope>NUCLEOTIDE SEQUENCE</scope>
    <source>
        <strain evidence="6">Hsosn_3</strain>
        <tissue evidence="6">Leaf</tissue>
    </source>
</reference>
<protein>
    <submittedName>
        <fullName evidence="6">Etoposide-induced 2.4</fullName>
    </submittedName>
</protein>
<evidence type="ECO:0000313" key="6">
    <source>
        <dbReference type="EMBL" id="KAK1402141.1"/>
    </source>
</evidence>
<feature type="transmembrane region" description="Helical" evidence="5">
    <location>
        <begin position="53"/>
        <end position="72"/>
    </location>
</feature>
<feature type="transmembrane region" description="Helical" evidence="5">
    <location>
        <begin position="111"/>
        <end position="132"/>
    </location>
</feature>
<dbReference type="GO" id="GO:0005783">
    <property type="term" value="C:endoplasmic reticulum"/>
    <property type="evidence" value="ECO:0007669"/>
    <property type="project" value="TreeGrafter"/>
</dbReference>
<sequence length="347" mass="40068">MEKMKPIIKDLSRKAKQAALLWLEGFKEACCLHRVVIYCLRSRELMIRTGQCFLLNGFIFLGSIFVLKSVIIPTLEWILPDQCPLTDFQETCSHGNILRFHYLLRLGLVQIVYVLWFYPLYVFSFILSNIWYNDIAKYGFFAIEMHGPDVRVLPSKTEPSTSDSKIHADKSTDLEGVMINIAEQAYSVLLLTVFFVEVYVTGYIPYIGKFLNFLLLSWMYAYYCFEYKWNLSGRSLNRRLDFFETNWAFFAGFGNPCVLAIFLFSPLVSFGVMAILYPLFVLTATGSNADKVIDSRTEWQGQGLGRLPVFSLADYLSMRVLSLFWEQPQEQKSAEVDLCCSLLHLQQ</sequence>
<keyword evidence="7" id="KW-1185">Reference proteome</keyword>
<comment type="caution">
    <text evidence="6">The sequence shown here is derived from an EMBL/GenBank/DDBJ whole genome shotgun (WGS) entry which is preliminary data.</text>
</comment>
<dbReference type="GO" id="GO:0016020">
    <property type="term" value="C:membrane"/>
    <property type="evidence" value="ECO:0007669"/>
    <property type="project" value="UniProtKB-SubCell"/>
</dbReference>
<accession>A0AAD8JEA0</accession>
<dbReference type="Proteomes" id="UP001237642">
    <property type="component" value="Unassembled WGS sequence"/>
</dbReference>
<dbReference type="Pfam" id="PF07264">
    <property type="entry name" value="EI24"/>
    <property type="match status" value="1"/>
</dbReference>
<evidence type="ECO:0000256" key="1">
    <source>
        <dbReference type="ARBA" id="ARBA00004141"/>
    </source>
</evidence>
<feature type="transmembrane region" description="Helical" evidence="5">
    <location>
        <begin position="270"/>
        <end position="289"/>
    </location>
</feature>
<name>A0AAD8JEA0_9APIA</name>
<dbReference type="PANTHER" id="PTHR21389">
    <property type="entry name" value="P53 INDUCED PROTEIN"/>
    <property type="match status" value="1"/>
</dbReference>
<reference evidence="6" key="2">
    <citation type="submission" date="2023-05" db="EMBL/GenBank/DDBJ databases">
        <authorList>
            <person name="Schelkunov M.I."/>
        </authorList>
    </citation>
    <scope>NUCLEOTIDE SEQUENCE</scope>
    <source>
        <strain evidence="6">Hsosn_3</strain>
        <tissue evidence="6">Leaf</tissue>
    </source>
</reference>
<dbReference type="PANTHER" id="PTHR21389:SF0">
    <property type="entry name" value="ETOPOSIDE-INDUCED PROTEIN 2.4 HOMOLOG"/>
    <property type="match status" value="1"/>
</dbReference>
<keyword evidence="3 5" id="KW-1133">Transmembrane helix</keyword>